<sequence>MLILLCSGGLLLRGLNLSFASGQLVINGVPLSIIAAFLRDKIARRAYFRQNRRALHDRLWAMGIEEQIKDFYRHQISDEIELDRYIHQLLYDRTGYVGRDYQVNTEGTLLLKAKAERIG</sequence>
<proteinExistence type="predicted"/>
<evidence type="ECO:0000313" key="2">
    <source>
        <dbReference type="Proteomes" id="UP000707356"/>
    </source>
</evidence>
<dbReference type="AlphaFoldDB" id="A0A951P725"/>
<reference evidence="1" key="1">
    <citation type="submission" date="2021-05" db="EMBL/GenBank/DDBJ databases">
        <authorList>
            <person name="Pietrasiak N."/>
            <person name="Ward R."/>
            <person name="Stajich J.E."/>
            <person name="Kurbessoian T."/>
        </authorList>
    </citation>
    <scope>NUCLEOTIDE SEQUENCE</scope>
    <source>
        <strain evidence="1">GSE-TBD4-15B</strain>
    </source>
</reference>
<organism evidence="1 2">
    <name type="scientific">Pegethrix bostrychoides GSE-TBD4-15B</name>
    <dbReference type="NCBI Taxonomy" id="2839662"/>
    <lineage>
        <taxon>Bacteria</taxon>
        <taxon>Bacillati</taxon>
        <taxon>Cyanobacteriota</taxon>
        <taxon>Cyanophyceae</taxon>
        <taxon>Oculatellales</taxon>
        <taxon>Oculatellaceae</taxon>
        <taxon>Pegethrix</taxon>
    </lineage>
</organism>
<evidence type="ECO:0000313" key="1">
    <source>
        <dbReference type="EMBL" id="MBW4464141.1"/>
    </source>
</evidence>
<accession>A0A951P725</accession>
<comment type="caution">
    <text evidence="1">The sequence shown here is derived from an EMBL/GenBank/DDBJ whole genome shotgun (WGS) entry which is preliminary data.</text>
</comment>
<gene>
    <name evidence="1" type="ORF">KME07_01710</name>
</gene>
<dbReference type="Proteomes" id="UP000707356">
    <property type="component" value="Unassembled WGS sequence"/>
</dbReference>
<dbReference type="EMBL" id="JAHHHV010000006">
    <property type="protein sequence ID" value="MBW4464141.1"/>
    <property type="molecule type" value="Genomic_DNA"/>
</dbReference>
<protein>
    <submittedName>
        <fullName evidence="1">Uncharacterized protein</fullName>
    </submittedName>
</protein>
<name>A0A951P725_9CYAN</name>
<reference evidence="1" key="2">
    <citation type="journal article" date="2022" name="Microbiol. Resour. Announc.">
        <title>Metagenome Sequencing to Explore Phylogenomics of Terrestrial Cyanobacteria.</title>
        <authorList>
            <person name="Ward R.D."/>
            <person name="Stajich J.E."/>
            <person name="Johansen J.R."/>
            <person name="Huntemann M."/>
            <person name="Clum A."/>
            <person name="Foster B."/>
            <person name="Foster B."/>
            <person name="Roux S."/>
            <person name="Palaniappan K."/>
            <person name="Varghese N."/>
            <person name="Mukherjee S."/>
            <person name="Reddy T.B.K."/>
            <person name="Daum C."/>
            <person name="Copeland A."/>
            <person name="Chen I.A."/>
            <person name="Ivanova N.N."/>
            <person name="Kyrpides N.C."/>
            <person name="Shapiro N."/>
            <person name="Eloe-Fadrosh E.A."/>
            <person name="Pietrasiak N."/>
        </authorList>
    </citation>
    <scope>NUCLEOTIDE SEQUENCE</scope>
    <source>
        <strain evidence="1">GSE-TBD4-15B</strain>
    </source>
</reference>